<feature type="transmembrane region" description="Helical" evidence="7">
    <location>
        <begin position="45"/>
        <end position="65"/>
    </location>
</feature>
<gene>
    <name evidence="9" type="ORF">C7I84_29235</name>
</gene>
<name>A0A2P7RHC7_9HYPH</name>
<evidence type="ECO:0000256" key="5">
    <source>
        <dbReference type="ARBA" id="ARBA00023136"/>
    </source>
</evidence>
<keyword evidence="10" id="KW-1185">Reference proteome</keyword>
<feature type="region of interest" description="Disordered" evidence="6">
    <location>
        <begin position="1"/>
        <end position="35"/>
    </location>
</feature>
<dbReference type="CDD" id="cd16015">
    <property type="entry name" value="LTA_synthase"/>
    <property type="match status" value="1"/>
</dbReference>
<evidence type="ECO:0000256" key="1">
    <source>
        <dbReference type="ARBA" id="ARBA00004651"/>
    </source>
</evidence>
<feature type="transmembrane region" description="Helical" evidence="7">
    <location>
        <begin position="85"/>
        <end position="103"/>
    </location>
</feature>
<evidence type="ECO:0000313" key="9">
    <source>
        <dbReference type="EMBL" id="PSJ49584.1"/>
    </source>
</evidence>
<dbReference type="SUPFAM" id="SSF53649">
    <property type="entry name" value="Alkaline phosphatase-like"/>
    <property type="match status" value="1"/>
</dbReference>
<evidence type="ECO:0000256" key="3">
    <source>
        <dbReference type="ARBA" id="ARBA00022692"/>
    </source>
</evidence>
<feature type="transmembrane region" description="Helical" evidence="7">
    <location>
        <begin position="159"/>
        <end position="179"/>
    </location>
</feature>
<dbReference type="GO" id="GO:0005886">
    <property type="term" value="C:plasma membrane"/>
    <property type="evidence" value="ECO:0007669"/>
    <property type="project" value="UniProtKB-SubCell"/>
</dbReference>
<evidence type="ECO:0000256" key="4">
    <source>
        <dbReference type="ARBA" id="ARBA00022989"/>
    </source>
</evidence>
<proteinExistence type="predicted"/>
<feature type="domain" description="Sulfatase N-terminal" evidence="8">
    <location>
        <begin position="284"/>
        <end position="575"/>
    </location>
</feature>
<feature type="transmembrane region" description="Helical" evidence="7">
    <location>
        <begin position="110"/>
        <end position="130"/>
    </location>
</feature>
<accession>A0A2P7RHC7</accession>
<keyword evidence="2" id="KW-1003">Cell membrane</keyword>
<protein>
    <submittedName>
        <fullName evidence="9">Cation tolerance protein CutA</fullName>
    </submittedName>
</protein>
<dbReference type="InterPro" id="IPR017850">
    <property type="entry name" value="Alkaline_phosphatase_core_sf"/>
</dbReference>
<keyword evidence="5 7" id="KW-0472">Membrane</keyword>
<keyword evidence="3 7" id="KW-0812">Transmembrane</keyword>
<dbReference type="Pfam" id="PF00884">
    <property type="entry name" value="Sulfatase"/>
    <property type="match status" value="1"/>
</dbReference>
<evidence type="ECO:0000313" key="10">
    <source>
        <dbReference type="Proteomes" id="UP000241229"/>
    </source>
</evidence>
<dbReference type="PANTHER" id="PTHR47371:SF3">
    <property type="entry name" value="PHOSPHOGLYCEROL TRANSFERASE I"/>
    <property type="match status" value="1"/>
</dbReference>
<dbReference type="PANTHER" id="PTHR47371">
    <property type="entry name" value="LIPOTEICHOIC ACID SYNTHASE"/>
    <property type="match status" value="1"/>
</dbReference>
<dbReference type="InterPro" id="IPR050448">
    <property type="entry name" value="OpgB/LTA_synthase_biosynth"/>
</dbReference>
<reference evidence="9 10" key="1">
    <citation type="submission" date="2018-03" db="EMBL/GenBank/DDBJ databases">
        <title>The draft genome of Mesorhizobium sp. 6GN-30.</title>
        <authorList>
            <person name="Liu L."/>
            <person name="Li L."/>
            <person name="Wang T."/>
            <person name="Zhang X."/>
            <person name="Liang L."/>
        </authorList>
    </citation>
    <scope>NUCLEOTIDE SEQUENCE [LARGE SCALE GENOMIC DNA]</scope>
    <source>
        <strain evidence="9 10">6GN30</strain>
    </source>
</reference>
<dbReference type="Proteomes" id="UP000241229">
    <property type="component" value="Unassembled WGS sequence"/>
</dbReference>
<dbReference type="OrthoDB" id="5363296at2"/>
<dbReference type="AlphaFoldDB" id="A0A2P7RHC7"/>
<comment type="subcellular location">
    <subcellularLocation>
        <location evidence="1">Cell membrane</location>
        <topology evidence="1">Multi-pass membrane protein</topology>
    </subcellularLocation>
</comment>
<evidence type="ECO:0000256" key="2">
    <source>
        <dbReference type="ARBA" id="ARBA00022475"/>
    </source>
</evidence>
<evidence type="ECO:0000256" key="7">
    <source>
        <dbReference type="SAM" id="Phobius"/>
    </source>
</evidence>
<evidence type="ECO:0000259" key="8">
    <source>
        <dbReference type="Pfam" id="PF00884"/>
    </source>
</evidence>
<evidence type="ECO:0000256" key="6">
    <source>
        <dbReference type="SAM" id="MobiDB-lite"/>
    </source>
</evidence>
<sequence>MTDERQASRHRLRKRALSSGQSNIEPAKPSASGVRPAVRRGPMKLCGSVAALLLIAALLVFAVELTARGSLEQTLLFFQQPFRPGWTTIVLFALLIVFLDALLGRPYHALFLLAPVALGLAFVGQQKAFYLGDPLYPTDFLYARQIVELLPLLVRQRPGTAVAFAAAAVLAIVLLIVAWRFWRRRAPRLTFRARLSRLAVALPALVFFGSLMDYATFSWARDRLQISPVMWDQKENYNSNGFAIAFALNVPMAKVAAPKGYSEEAIKAIAGAAPAPLAAPAEKPDIIVVMSESFWDPTRLPATTVTPDPMPTVRALGSGHVLSPEFGGMTANVEFEALTGFSNAFLPYGSIPYQQYVRAPMPSLATFLKSEGYSTRAFHPFAGWFWNRSSVYHAFGFDRFLSEESLPPLEKRGPLAADTAFVDAIIREAEWTVRPFFYFAVTLQGHGPYEPNRYPDSRIAVDGPMSEAARGALRTFATGIADADESLARLIDWASKRQRPTIIAFFGDHLPPLGQVFVETGFMKGYVADRNAPLETLALEHETPLVLWSNRTGAVKDLGSISPAFLPLHLMRTAGFSHPYYTGFLGAVHDRFLAVDRNMLVARAGTETPNWARSEQLDPLIRDYRYLQYDLIFGKRFGDAAFFPKPPESGGPRPVGW</sequence>
<dbReference type="Gene3D" id="3.40.720.10">
    <property type="entry name" value="Alkaline Phosphatase, subunit A"/>
    <property type="match status" value="1"/>
</dbReference>
<organism evidence="9 10">
    <name type="scientific">Kumtagia ephedrae</name>
    <dbReference type="NCBI Taxonomy" id="2116701"/>
    <lineage>
        <taxon>Bacteria</taxon>
        <taxon>Pseudomonadati</taxon>
        <taxon>Pseudomonadota</taxon>
        <taxon>Alphaproteobacteria</taxon>
        <taxon>Hyphomicrobiales</taxon>
        <taxon>Phyllobacteriaceae</taxon>
        <taxon>Kumtagia</taxon>
    </lineage>
</organism>
<keyword evidence="4 7" id="KW-1133">Transmembrane helix</keyword>
<feature type="transmembrane region" description="Helical" evidence="7">
    <location>
        <begin position="200"/>
        <end position="220"/>
    </location>
</feature>
<dbReference type="InterPro" id="IPR000917">
    <property type="entry name" value="Sulfatase_N"/>
</dbReference>
<comment type="caution">
    <text evidence="9">The sequence shown here is derived from an EMBL/GenBank/DDBJ whole genome shotgun (WGS) entry which is preliminary data.</text>
</comment>
<dbReference type="EMBL" id="PXYK01000063">
    <property type="protein sequence ID" value="PSJ49584.1"/>
    <property type="molecule type" value="Genomic_DNA"/>
</dbReference>